<dbReference type="InterPro" id="IPR027417">
    <property type="entry name" value="P-loop_NTPase"/>
</dbReference>
<dbReference type="InterPro" id="IPR014016">
    <property type="entry name" value="UvrD-like_ATP-bd"/>
</dbReference>
<dbReference type="GO" id="GO:0043138">
    <property type="term" value="F:3'-5' DNA helicase activity"/>
    <property type="evidence" value="ECO:0007669"/>
    <property type="project" value="UniProtKB-EC"/>
</dbReference>
<evidence type="ECO:0000313" key="11">
    <source>
        <dbReference type="EMBL" id="AWO84330.1"/>
    </source>
</evidence>
<dbReference type="RefSeq" id="WP_004019796.1">
    <property type="nucleotide sequence ID" value="NZ_CABEIC010000002.1"/>
</dbReference>
<dbReference type="EC" id="5.6.2.4" evidence="7"/>
<feature type="domain" description="UvrD-like helicase ATP-binding" evidence="10">
    <location>
        <begin position="263"/>
        <end position="586"/>
    </location>
</feature>
<keyword evidence="1 9" id="KW-0547">Nucleotide-binding</keyword>
<accession>A0AAD0K9Q6</accession>
<comment type="catalytic activity">
    <reaction evidence="6">
        <text>Couples ATP hydrolysis with the unwinding of duplex DNA by translocating in the 3'-5' direction.</text>
        <dbReference type="EC" id="5.6.2.4"/>
    </reaction>
</comment>
<keyword evidence="3 9" id="KW-0347">Helicase</keyword>
<evidence type="ECO:0000256" key="3">
    <source>
        <dbReference type="ARBA" id="ARBA00022806"/>
    </source>
</evidence>
<reference evidence="11 12" key="1">
    <citation type="submission" date="2018-05" db="EMBL/GenBank/DDBJ databases">
        <title>Complete genome sequence of Gordonia terrae NRRL B-16283.</title>
        <authorList>
            <person name="Garlena R.A."/>
            <person name="Russell D.A."/>
            <person name="Hatfull G.F."/>
        </authorList>
    </citation>
    <scope>NUCLEOTIDE SEQUENCE [LARGE SCALE GENOMIC DNA]</scope>
    <source>
        <strain evidence="11 12">NRRL B-16283</strain>
    </source>
</reference>
<evidence type="ECO:0000256" key="2">
    <source>
        <dbReference type="ARBA" id="ARBA00022801"/>
    </source>
</evidence>
<comment type="catalytic activity">
    <reaction evidence="8">
        <text>ATP + H2O = ADP + phosphate + H(+)</text>
        <dbReference type="Rhea" id="RHEA:13065"/>
        <dbReference type="ChEBI" id="CHEBI:15377"/>
        <dbReference type="ChEBI" id="CHEBI:15378"/>
        <dbReference type="ChEBI" id="CHEBI:30616"/>
        <dbReference type="ChEBI" id="CHEBI:43474"/>
        <dbReference type="ChEBI" id="CHEBI:456216"/>
        <dbReference type="EC" id="5.6.2.4"/>
    </reaction>
</comment>
<evidence type="ECO:0000313" key="12">
    <source>
        <dbReference type="Proteomes" id="UP000247118"/>
    </source>
</evidence>
<evidence type="ECO:0000256" key="4">
    <source>
        <dbReference type="ARBA" id="ARBA00022840"/>
    </source>
</evidence>
<proteinExistence type="predicted"/>
<dbReference type="GO" id="GO:0003677">
    <property type="term" value="F:DNA binding"/>
    <property type="evidence" value="ECO:0007669"/>
    <property type="project" value="InterPro"/>
</dbReference>
<feature type="binding site" evidence="9">
    <location>
        <begin position="284"/>
        <end position="291"/>
    </location>
    <ligand>
        <name>ATP</name>
        <dbReference type="ChEBI" id="CHEBI:30616"/>
    </ligand>
</feature>
<dbReference type="Pfam" id="PF00580">
    <property type="entry name" value="UvrD-helicase"/>
    <property type="match status" value="1"/>
</dbReference>
<evidence type="ECO:0000256" key="1">
    <source>
        <dbReference type="ARBA" id="ARBA00022741"/>
    </source>
</evidence>
<dbReference type="GO" id="GO:0016787">
    <property type="term" value="F:hydrolase activity"/>
    <property type="evidence" value="ECO:0007669"/>
    <property type="project" value="UniProtKB-UniRule"/>
</dbReference>
<dbReference type="AlphaFoldDB" id="A0AAD0K9Q6"/>
<dbReference type="Gene3D" id="3.40.50.300">
    <property type="entry name" value="P-loop containing nucleotide triphosphate hydrolases"/>
    <property type="match status" value="2"/>
</dbReference>
<keyword evidence="5" id="KW-0413">Isomerase</keyword>
<organism evidence="11 12">
    <name type="scientific">Gordonia terrae</name>
    <dbReference type="NCBI Taxonomy" id="2055"/>
    <lineage>
        <taxon>Bacteria</taxon>
        <taxon>Bacillati</taxon>
        <taxon>Actinomycetota</taxon>
        <taxon>Actinomycetes</taxon>
        <taxon>Mycobacteriales</taxon>
        <taxon>Gordoniaceae</taxon>
        <taxon>Gordonia</taxon>
    </lineage>
</organism>
<keyword evidence="2 9" id="KW-0378">Hydrolase</keyword>
<dbReference type="SUPFAM" id="SSF52540">
    <property type="entry name" value="P-loop containing nucleoside triphosphate hydrolases"/>
    <property type="match status" value="1"/>
</dbReference>
<protein>
    <recommendedName>
        <fullName evidence="7">DNA 3'-5' helicase</fullName>
        <ecNumber evidence="7">5.6.2.4</ecNumber>
    </recommendedName>
</protein>
<dbReference type="EMBL" id="CP029604">
    <property type="protein sequence ID" value="AWO84330.1"/>
    <property type="molecule type" value="Genomic_DNA"/>
</dbReference>
<evidence type="ECO:0000256" key="9">
    <source>
        <dbReference type="PROSITE-ProRule" id="PRU00560"/>
    </source>
</evidence>
<dbReference type="GO" id="GO:0000725">
    <property type="term" value="P:recombinational repair"/>
    <property type="evidence" value="ECO:0007669"/>
    <property type="project" value="TreeGrafter"/>
</dbReference>
<evidence type="ECO:0000256" key="7">
    <source>
        <dbReference type="ARBA" id="ARBA00034808"/>
    </source>
</evidence>
<sequence>MANLVIASNTKAMKKLDKTIKDKVWAFIEKLSADHTAPGLHIEPLNGAIDPRVRTGRVDLNFRAILFKVDDKLGDDPTFIYMGTWPHDDANKLAERSQLRVNPINGVLEGIIGELDGEDDRKKRTVVPDPKGELDRAVRAEAKPYLAERFSLSDLTERLGLDSELAERALAASSEDVLVDIAANAVGWQGSALLDLATGLHIDTIREKHGFTETDVDSDLDEDQKILKALEQPASKMQFTFVEDDEELRRIIEGGDFAAWRTFLHPEQRKYVAKDFSGPFRLSGGAGTGKTVVAIHRARHLANLNPDARIVLTTYNRTLAADLKAALKTLDPKVVLAERLGERGVYVSGIDALGNSVLSHAGDIAGAAERVLGYRGAELTHNRTNSDKVWRDVVQSVSSGLDTKLATPGFLENEYVSVVLANRTTTLEQYAKVPRPGRGVRLSRPQRIAVWKLVEAFRRQERVDGSLSFPEVLSVAAEHLRLRAESEHGFVADHVLVDEAQDLHAAHWALLRALVAEGRNDLFIAEDSHQRIYGQPVVLSKFGIKIVGRARRLTLNYRTTAQNLHFAVSILSGAEYKDLEQGEESTDEYRSARLGPNPRLVECSSAGDELDRVAELVQAWIDEGVDKSTIAVLTRGQNDRSQFVRALGERGVEARALDSNPASSGYVQVLTMHRSKGMEFSRVVLAGVDAGHVPSAATLRSVPEEEKAEALLRERSLLYVAASRARDELVVTWSGTRSELLAANAV</sequence>
<dbReference type="PANTHER" id="PTHR11070">
    <property type="entry name" value="UVRD / RECB / PCRA DNA HELICASE FAMILY MEMBER"/>
    <property type="match status" value="1"/>
</dbReference>
<dbReference type="Proteomes" id="UP000247118">
    <property type="component" value="Chromosome"/>
</dbReference>
<dbReference type="PANTHER" id="PTHR11070:SF45">
    <property type="entry name" value="DNA 3'-5' HELICASE"/>
    <property type="match status" value="1"/>
</dbReference>
<evidence type="ECO:0000256" key="5">
    <source>
        <dbReference type="ARBA" id="ARBA00023235"/>
    </source>
</evidence>
<dbReference type="InterPro" id="IPR000212">
    <property type="entry name" value="DNA_helicase_UvrD/REP"/>
</dbReference>
<dbReference type="KEGG" id="gta:BCM27_13030"/>
<gene>
    <name evidence="11" type="ORF">DLJ61_13130</name>
</gene>
<evidence type="ECO:0000259" key="10">
    <source>
        <dbReference type="PROSITE" id="PS51198"/>
    </source>
</evidence>
<evidence type="ECO:0000256" key="8">
    <source>
        <dbReference type="ARBA" id="ARBA00048988"/>
    </source>
</evidence>
<dbReference type="Pfam" id="PF13361">
    <property type="entry name" value="UvrD_C"/>
    <property type="match status" value="2"/>
</dbReference>
<dbReference type="GO" id="GO:0005524">
    <property type="term" value="F:ATP binding"/>
    <property type="evidence" value="ECO:0007669"/>
    <property type="project" value="UniProtKB-UniRule"/>
</dbReference>
<dbReference type="PROSITE" id="PS51198">
    <property type="entry name" value="UVRD_HELICASE_ATP_BIND"/>
    <property type="match status" value="1"/>
</dbReference>
<name>A0AAD0K9Q6_9ACTN</name>
<dbReference type="GO" id="GO:0005829">
    <property type="term" value="C:cytosol"/>
    <property type="evidence" value="ECO:0007669"/>
    <property type="project" value="TreeGrafter"/>
</dbReference>
<evidence type="ECO:0000256" key="6">
    <source>
        <dbReference type="ARBA" id="ARBA00034617"/>
    </source>
</evidence>
<keyword evidence="4 9" id="KW-0067">ATP-binding</keyword>
<dbReference type="InterPro" id="IPR014017">
    <property type="entry name" value="DNA_helicase_UvrD-like_C"/>
</dbReference>
<dbReference type="GeneID" id="32688722"/>